<proteinExistence type="predicted"/>
<name>A0A6A6JNF1_WESOR</name>
<feature type="region of interest" description="Disordered" evidence="1">
    <location>
        <begin position="1"/>
        <end position="21"/>
    </location>
</feature>
<keyword evidence="3" id="KW-1185">Reference proteome</keyword>
<dbReference type="GeneID" id="54547469"/>
<evidence type="ECO:0000313" key="2">
    <source>
        <dbReference type="EMBL" id="KAF2277755.1"/>
    </source>
</evidence>
<evidence type="ECO:0000313" key="3">
    <source>
        <dbReference type="Proteomes" id="UP000800097"/>
    </source>
</evidence>
<sequence length="119" mass="13217">MQYFASTSWHTDASPLSSTHGNLQQHEALAQRLTTFPIVQPTQKMVNYPQKMALIEKLSVPHFHCSRVVIRREPAICGARMGHNALSILWTGGKPSDWGGRLRGMGSGIDACREVFELA</sequence>
<gene>
    <name evidence="2" type="ORF">EI97DRAFT_272428</name>
</gene>
<reference evidence="2" key="1">
    <citation type="journal article" date="2020" name="Stud. Mycol.">
        <title>101 Dothideomycetes genomes: a test case for predicting lifestyles and emergence of pathogens.</title>
        <authorList>
            <person name="Haridas S."/>
            <person name="Albert R."/>
            <person name="Binder M."/>
            <person name="Bloem J."/>
            <person name="Labutti K."/>
            <person name="Salamov A."/>
            <person name="Andreopoulos B."/>
            <person name="Baker S."/>
            <person name="Barry K."/>
            <person name="Bills G."/>
            <person name="Bluhm B."/>
            <person name="Cannon C."/>
            <person name="Castanera R."/>
            <person name="Culley D."/>
            <person name="Daum C."/>
            <person name="Ezra D."/>
            <person name="Gonzalez J."/>
            <person name="Henrissat B."/>
            <person name="Kuo A."/>
            <person name="Liang C."/>
            <person name="Lipzen A."/>
            <person name="Lutzoni F."/>
            <person name="Magnuson J."/>
            <person name="Mondo S."/>
            <person name="Nolan M."/>
            <person name="Ohm R."/>
            <person name="Pangilinan J."/>
            <person name="Park H.-J."/>
            <person name="Ramirez L."/>
            <person name="Alfaro M."/>
            <person name="Sun H."/>
            <person name="Tritt A."/>
            <person name="Yoshinaga Y."/>
            <person name="Zwiers L.-H."/>
            <person name="Turgeon B."/>
            <person name="Goodwin S."/>
            <person name="Spatafora J."/>
            <person name="Crous P."/>
            <person name="Grigoriev I."/>
        </authorList>
    </citation>
    <scope>NUCLEOTIDE SEQUENCE</scope>
    <source>
        <strain evidence="2">CBS 379.55</strain>
    </source>
</reference>
<dbReference type="AlphaFoldDB" id="A0A6A6JNF1"/>
<dbReference type="RefSeq" id="XP_033655294.1">
    <property type="nucleotide sequence ID" value="XM_033794294.1"/>
</dbReference>
<organism evidence="2 3">
    <name type="scientific">Westerdykella ornata</name>
    <dbReference type="NCBI Taxonomy" id="318751"/>
    <lineage>
        <taxon>Eukaryota</taxon>
        <taxon>Fungi</taxon>
        <taxon>Dikarya</taxon>
        <taxon>Ascomycota</taxon>
        <taxon>Pezizomycotina</taxon>
        <taxon>Dothideomycetes</taxon>
        <taxon>Pleosporomycetidae</taxon>
        <taxon>Pleosporales</taxon>
        <taxon>Sporormiaceae</taxon>
        <taxon>Westerdykella</taxon>
    </lineage>
</organism>
<dbReference type="EMBL" id="ML986489">
    <property type="protein sequence ID" value="KAF2277755.1"/>
    <property type="molecule type" value="Genomic_DNA"/>
</dbReference>
<evidence type="ECO:0000256" key="1">
    <source>
        <dbReference type="SAM" id="MobiDB-lite"/>
    </source>
</evidence>
<dbReference type="Proteomes" id="UP000800097">
    <property type="component" value="Unassembled WGS sequence"/>
</dbReference>
<protein>
    <submittedName>
        <fullName evidence="2">Uncharacterized protein</fullName>
    </submittedName>
</protein>
<accession>A0A6A6JNF1</accession>